<feature type="domain" description="Glycosyltransferase subfamily 4-like N-terminal" evidence="4">
    <location>
        <begin position="44"/>
        <end position="153"/>
    </location>
</feature>
<dbReference type="Gene3D" id="3.40.50.2000">
    <property type="entry name" value="Glycogen Phosphorylase B"/>
    <property type="match status" value="2"/>
</dbReference>
<dbReference type="Proteomes" id="UP000319818">
    <property type="component" value="Unassembled WGS sequence"/>
</dbReference>
<sequence length="344" mass="36891">MVSTSMRTRGGVASYVRMLRGTPLWERWLVEHIASHRDGSRTVKVAVFARALGQYVVALLLRRPDLVHLHMASYGSFARKAGLFWLAWALRVPAVVHLHGAEFHLFHAGLPRPLRAVVRATLTRAAVVVALGDRWARELALIAPAARVVPVPNAVPVPVAAARPPDAPPHAVFLGEIGERKGAFVLIEAWARLAPGTRLTLAGDGAVERARRVVAEHGLEGSVQVRSWLPPDQVGELLAGADVLVLPSRNEGQPMAVLEAMAHGLCVVASEVGGIPELVDDGRTGLLVPPDDVEALAAALRKVLADAGLRAALGAAARERALREFDVDVVWRRIDAIYQGVAGR</sequence>
<dbReference type="PANTHER" id="PTHR12526">
    <property type="entry name" value="GLYCOSYLTRANSFERASE"/>
    <property type="match status" value="1"/>
</dbReference>
<dbReference type="AlphaFoldDB" id="A0A543GAJ9"/>
<comment type="caution">
    <text evidence="5">The sequence shown here is derived from an EMBL/GenBank/DDBJ whole genome shotgun (WGS) entry which is preliminary data.</text>
</comment>
<keyword evidence="1" id="KW-0328">Glycosyltransferase</keyword>
<dbReference type="EMBL" id="VFPH01000001">
    <property type="protein sequence ID" value="TQM43083.1"/>
    <property type="molecule type" value="Genomic_DNA"/>
</dbReference>
<dbReference type="Pfam" id="PF00534">
    <property type="entry name" value="Glycos_transf_1"/>
    <property type="match status" value="1"/>
</dbReference>
<dbReference type="CDD" id="cd03801">
    <property type="entry name" value="GT4_PimA-like"/>
    <property type="match status" value="1"/>
</dbReference>
<name>A0A543GAJ9_9PSEU</name>
<dbReference type="Pfam" id="PF13579">
    <property type="entry name" value="Glyco_trans_4_4"/>
    <property type="match status" value="1"/>
</dbReference>
<dbReference type="PANTHER" id="PTHR12526:SF510">
    <property type="entry name" value="D-INOSITOL 3-PHOSPHATE GLYCOSYLTRANSFERASE"/>
    <property type="match status" value="1"/>
</dbReference>
<dbReference type="InterPro" id="IPR001296">
    <property type="entry name" value="Glyco_trans_1"/>
</dbReference>
<evidence type="ECO:0000259" key="4">
    <source>
        <dbReference type="Pfam" id="PF13579"/>
    </source>
</evidence>
<evidence type="ECO:0000259" key="3">
    <source>
        <dbReference type="Pfam" id="PF00534"/>
    </source>
</evidence>
<proteinExistence type="predicted"/>
<dbReference type="SUPFAM" id="SSF53756">
    <property type="entry name" value="UDP-Glycosyltransferase/glycogen phosphorylase"/>
    <property type="match status" value="1"/>
</dbReference>
<evidence type="ECO:0000313" key="6">
    <source>
        <dbReference type="Proteomes" id="UP000319818"/>
    </source>
</evidence>
<dbReference type="GO" id="GO:0016757">
    <property type="term" value="F:glycosyltransferase activity"/>
    <property type="evidence" value="ECO:0007669"/>
    <property type="project" value="UniProtKB-KW"/>
</dbReference>
<evidence type="ECO:0000256" key="2">
    <source>
        <dbReference type="ARBA" id="ARBA00022679"/>
    </source>
</evidence>
<feature type="domain" description="Glycosyl transferase family 1" evidence="3">
    <location>
        <begin position="165"/>
        <end position="320"/>
    </location>
</feature>
<dbReference type="InterPro" id="IPR028098">
    <property type="entry name" value="Glyco_trans_4-like_N"/>
</dbReference>
<organism evidence="5 6">
    <name type="scientific">Pseudonocardia cypriaca</name>
    <dbReference type="NCBI Taxonomy" id="882449"/>
    <lineage>
        <taxon>Bacteria</taxon>
        <taxon>Bacillati</taxon>
        <taxon>Actinomycetota</taxon>
        <taxon>Actinomycetes</taxon>
        <taxon>Pseudonocardiales</taxon>
        <taxon>Pseudonocardiaceae</taxon>
        <taxon>Pseudonocardia</taxon>
    </lineage>
</organism>
<keyword evidence="6" id="KW-1185">Reference proteome</keyword>
<gene>
    <name evidence="5" type="ORF">FB388_0424</name>
</gene>
<evidence type="ECO:0000256" key="1">
    <source>
        <dbReference type="ARBA" id="ARBA00022676"/>
    </source>
</evidence>
<keyword evidence="2 5" id="KW-0808">Transferase</keyword>
<accession>A0A543GAJ9</accession>
<reference evidence="5 6" key="1">
    <citation type="submission" date="2019-06" db="EMBL/GenBank/DDBJ databases">
        <title>Sequencing the genomes of 1000 actinobacteria strains.</title>
        <authorList>
            <person name="Klenk H.-P."/>
        </authorList>
    </citation>
    <scope>NUCLEOTIDE SEQUENCE [LARGE SCALE GENOMIC DNA]</scope>
    <source>
        <strain evidence="5 6">DSM 45511</strain>
    </source>
</reference>
<evidence type="ECO:0000313" key="5">
    <source>
        <dbReference type="EMBL" id="TQM43083.1"/>
    </source>
</evidence>
<protein>
    <submittedName>
        <fullName evidence="5">Glycosyltransferase involved in cell wall biosynthesis</fullName>
    </submittedName>
</protein>